<dbReference type="InterPro" id="IPR016160">
    <property type="entry name" value="Ald_DH_CS_CYS"/>
</dbReference>
<organism evidence="6 7">
    <name type="scientific">Acrasis kona</name>
    <dbReference type="NCBI Taxonomy" id="1008807"/>
    <lineage>
        <taxon>Eukaryota</taxon>
        <taxon>Discoba</taxon>
        <taxon>Heterolobosea</taxon>
        <taxon>Tetramitia</taxon>
        <taxon>Eutetramitia</taxon>
        <taxon>Acrasidae</taxon>
        <taxon>Acrasis</taxon>
    </lineage>
</organism>
<dbReference type="InterPro" id="IPR016162">
    <property type="entry name" value="Ald_DH_N"/>
</dbReference>
<evidence type="ECO:0000256" key="2">
    <source>
        <dbReference type="PROSITE-ProRule" id="PRU10007"/>
    </source>
</evidence>
<dbReference type="FunFam" id="3.40.309.10:FF:000009">
    <property type="entry name" value="Aldehyde dehydrogenase A"/>
    <property type="match status" value="1"/>
</dbReference>
<feature type="transmembrane region" description="Helical" evidence="4">
    <location>
        <begin position="12"/>
        <end position="27"/>
    </location>
</feature>
<dbReference type="PROSITE" id="PS00687">
    <property type="entry name" value="ALDEHYDE_DEHYDR_GLU"/>
    <property type="match status" value="1"/>
</dbReference>
<evidence type="ECO:0000256" key="3">
    <source>
        <dbReference type="RuleBase" id="RU003345"/>
    </source>
</evidence>
<keyword evidence="7" id="KW-1185">Reference proteome</keyword>
<dbReference type="InterPro" id="IPR016161">
    <property type="entry name" value="Ald_DH/histidinol_DH"/>
</dbReference>
<sequence>MDFLVWVHETYQYAKICMLLFVVYLFAKKIKKYLDLKKNVKLSKWNGTRSSPSLKDWASTYQYDDNTKFIKCFDPGNMESLCEDVPCMSADIVKFRIKVAHKIQKEIWGATNFNERRIVLNELLKKIIENKHQIAVASCRDSGKTLFEAYLGEVLTTCEKIRYIVEYGEEALQTEQRRVPLALFTKKAQVEYHPLGVIGMIVPWNYPFHNILGSLVTALYTGNAVVIKVSEWVTWSLVHVFEDIIHSALIDCGYSPDIVQFVIGYGDAGEAVIRGGVDHVFFIGSPETGKRVMRAAADTLTPVTLELGGKDPFIICQDANYDIALEIAVRSIFINCGQNCVASERFYVHEDIYEKFVKDAVDRVKVLRQGHPDGGRNVVDCGAMTMTGQIEKIEQLVKEAVNGGAQVRIGGQRNIEQKGQFYKPTIITGLTPEMRICKEECFGPVMLVIPWRRDQDVIEMANSTEFGLGSYVFSKDYKRAHWISSQLVAGVTMVNDYGLFYLIQSLPFGGAKTSGFGKFGGVEGLRAFCRVKSFVTDRFAFQMAVPAFISYPTREDSHKVIAKAVDLIYGWRPWALIEMLKIIIDWPKN</sequence>
<dbReference type="AlphaFoldDB" id="A0AAW2ZEG5"/>
<reference evidence="6 7" key="1">
    <citation type="submission" date="2024-03" db="EMBL/GenBank/DDBJ databases">
        <title>The Acrasis kona genome and developmental transcriptomes reveal deep origins of eukaryotic multicellular pathways.</title>
        <authorList>
            <person name="Sheikh S."/>
            <person name="Fu C.-J."/>
            <person name="Brown M.W."/>
            <person name="Baldauf S.L."/>
        </authorList>
    </citation>
    <scope>NUCLEOTIDE SEQUENCE [LARGE SCALE GENOMIC DNA]</scope>
    <source>
        <strain evidence="6 7">ATCC MYA-3509</strain>
    </source>
</reference>
<dbReference type="PANTHER" id="PTHR11699">
    <property type="entry name" value="ALDEHYDE DEHYDROGENASE-RELATED"/>
    <property type="match status" value="1"/>
</dbReference>
<dbReference type="PROSITE" id="PS00070">
    <property type="entry name" value="ALDEHYDE_DEHYDR_CYS"/>
    <property type="match status" value="1"/>
</dbReference>
<evidence type="ECO:0000259" key="5">
    <source>
        <dbReference type="Pfam" id="PF00171"/>
    </source>
</evidence>
<protein>
    <submittedName>
        <fullName evidence="6">Aldehyde dehydrogenase</fullName>
    </submittedName>
</protein>
<dbReference type="EMBL" id="JAOPGA020001300">
    <property type="protein sequence ID" value="KAL0487064.1"/>
    <property type="molecule type" value="Genomic_DNA"/>
</dbReference>
<comment type="similarity">
    <text evidence="3">Belongs to the aldehyde dehydrogenase family.</text>
</comment>
<feature type="active site" evidence="2">
    <location>
        <position position="306"/>
    </location>
</feature>
<proteinExistence type="inferred from homology"/>
<keyword evidence="4" id="KW-0812">Transmembrane</keyword>
<keyword evidence="1 3" id="KW-0560">Oxidoreductase</keyword>
<dbReference type="InterPro" id="IPR015590">
    <property type="entry name" value="Aldehyde_DH_dom"/>
</dbReference>
<gene>
    <name evidence="6" type="ORF">AKO1_012156</name>
</gene>
<dbReference type="SUPFAM" id="SSF53720">
    <property type="entry name" value="ALDH-like"/>
    <property type="match status" value="1"/>
</dbReference>
<name>A0AAW2ZEG5_9EUKA</name>
<evidence type="ECO:0000313" key="7">
    <source>
        <dbReference type="Proteomes" id="UP001431209"/>
    </source>
</evidence>
<keyword evidence="4" id="KW-0472">Membrane</keyword>
<dbReference type="Pfam" id="PF00171">
    <property type="entry name" value="Aldedh"/>
    <property type="match status" value="1"/>
</dbReference>
<dbReference type="GO" id="GO:0016620">
    <property type="term" value="F:oxidoreductase activity, acting on the aldehyde or oxo group of donors, NAD or NADP as acceptor"/>
    <property type="evidence" value="ECO:0007669"/>
    <property type="project" value="InterPro"/>
</dbReference>
<keyword evidence="4" id="KW-1133">Transmembrane helix</keyword>
<evidence type="ECO:0000256" key="4">
    <source>
        <dbReference type="SAM" id="Phobius"/>
    </source>
</evidence>
<evidence type="ECO:0000256" key="1">
    <source>
        <dbReference type="ARBA" id="ARBA00023002"/>
    </source>
</evidence>
<accession>A0AAW2ZEG5</accession>
<evidence type="ECO:0000313" key="6">
    <source>
        <dbReference type="EMBL" id="KAL0487064.1"/>
    </source>
</evidence>
<dbReference type="Gene3D" id="3.40.605.10">
    <property type="entry name" value="Aldehyde Dehydrogenase, Chain A, domain 1"/>
    <property type="match status" value="1"/>
</dbReference>
<dbReference type="InterPro" id="IPR029510">
    <property type="entry name" value="Ald_DH_CS_GLU"/>
</dbReference>
<dbReference type="Proteomes" id="UP001431209">
    <property type="component" value="Unassembled WGS sequence"/>
</dbReference>
<feature type="domain" description="Aldehyde dehydrogenase" evidence="5">
    <location>
        <begin position="66"/>
        <end position="533"/>
    </location>
</feature>
<dbReference type="Gene3D" id="3.40.309.10">
    <property type="entry name" value="Aldehyde Dehydrogenase, Chain A, domain 2"/>
    <property type="match status" value="1"/>
</dbReference>
<dbReference type="InterPro" id="IPR016163">
    <property type="entry name" value="Ald_DH_C"/>
</dbReference>
<comment type="caution">
    <text evidence="6">The sequence shown here is derived from an EMBL/GenBank/DDBJ whole genome shotgun (WGS) entry which is preliminary data.</text>
</comment>